<evidence type="ECO:0000256" key="2">
    <source>
        <dbReference type="ARBA" id="ARBA00023015"/>
    </source>
</evidence>
<keyword evidence="4" id="KW-0539">Nucleus</keyword>
<dbReference type="GO" id="GO:0005634">
    <property type="term" value="C:nucleus"/>
    <property type="evidence" value="ECO:0007669"/>
    <property type="project" value="UniProtKB-SubCell"/>
</dbReference>
<dbReference type="CDD" id="cd14810">
    <property type="entry name" value="bZIP_u1"/>
    <property type="match status" value="1"/>
</dbReference>
<name>A0A9W8DRC2_9FUNG</name>
<feature type="compositionally biased region" description="Polar residues" evidence="6">
    <location>
        <begin position="235"/>
        <end position="248"/>
    </location>
</feature>
<dbReference type="SMART" id="SM00338">
    <property type="entry name" value="BRLZ"/>
    <property type="match status" value="1"/>
</dbReference>
<protein>
    <recommendedName>
        <fullName evidence="7">BZIP domain-containing protein</fullName>
    </recommendedName>
</protein>
<dbReference type="InterPro" id="IPR046347">
    <property type="entry name" value="bZIP_sf"/>
</dbReference>
<proteinExistence type="predicted"/>
<feature type="coiled-coil region" evidence="5">
    <location>
        <begin position="288"/>
        <end position="336"/>
    </location>
</feature>
<accession>A0A9W8DRC2</accession>
<feature type="domain" description="BZIP" evidence="7">
    <location>
        <begin position="263"/>
        <end position="326"/>
    </location>
</feature>
<dbReference type="InterPro" id="IPR051027">
    <property type="entry name" value="bZIP_transcription_factors"/>
</dbReference>
<keyword evidence="3" id="KW-0804">Transcription</keyword>
<evidence type="ECO:0000256" key="1">
    <source>
        <dbReference type="ARBA" id="ARBA00004123"/>
    </source>
</evidence>
<dbReference type="PROSITE" id="PS50217">
    <property type="entry name" value="BZIP"/>
    <property type="match status" value="1"/>
</dbReference>
<keyword evidence="2" id="KW-0805">Transcription regulation</keyword>
<feature type="compositionally biased region" description="Polar residues" evidence="6">
    <location>
        <begin position="157"/>
        <end position="175"/>
    </location>
</feature>
<dbReference type="PROSITE" id="PS00036">
    <property type="entry name" value="BZIP_BASIC"/>
    <property type="match status" value="1"/>
</dbReference>
<dbReference type="OrthoDB" id="5571888at2759"/>
<evidence type="ECO:0000313" key="9">
    <source>
        <dbReference type="Proteomes" id="UP001150538"/>
    </source>
</evidence>
<dbReference type="EMBL" id="JANBPU010000024">
    <property type="protein sequence ID" value="KAJ1919609.1"/>
    <property type="molecule type" value="Genomic_DNA"/>
</dbReference>
<dbReference type="Gene3D" id="1.20.5.170">
    <property type="match status" value="1"/>
</dbReference>
<keyword evidence="5" id="KW-0175">Coiled coil</keyword>
<organism evidence="8 9">
    <name type="scientific">Mycoemilia scoparia</name>
    <dbReference type="NCBI Taxonomy" id="417184"/>
    <lineage>
        <taxon>Eukaryota</taxon>
        <taxon>Fungi</taxon>
        <taxon>Fungi incertae sedis</taxon>
        <taxon>Zoopagomycota</taxon>
        <taxon>Kickxellomycotina</taxon>
        <taxon>Kickxellomycetes</taxon>
        <taxon>Kickxellales</taxon>
        <taxon>Kickxellaceae</taxon>
        <taxon>Mycoemilia</taxon>
    </lineage>
</organism>
<dbReference type="Proteomes" id="UP001150538">
    <property type="component" value="Unassembled WGS sequence"/>
</dbReference>
<feature type="region of interest" description="Disordered" evidence="6">
    <location>
        <begin position="205"/>
        <end position="253"/>
    </location>
</feature>
<evidence type="ECO:0000256" key="4">
    <source>
        <dbReference type="ARBA" id="ARBA00023242"/>
    </source>
</evidence>
<evidence type="ECO:0000313" key="8">
    <source>
        <dbReference type="EMBL" id="KAJ1919609.1"/>
    </source>
</evidence>
<feature type="compositionally biased region" description="Low complexity" evidence="6">
    <location>
        <begin position="17"/>
        <end position="49"/>
    </location>
</feature>
<evidence type="ECO:0000256" key="6">
    <source>
        <dbReference type="SAM" id="MobiDB-lite"/>
    </source>
</evidence>
<evidence type="ECO:0000256" key="3">
    <source>
        <dbReference type="ARBA" id="ARBA00023163"/>
    </source>
</evidence>
<feature type="region of interest" description="Disordered" evidence="6">
    <location>
        <begin position="17"/>
        <end position="55"/>
    </location>
</feature>
<sequence length="498" mass="52558">MDGSDVFETFINPSLVDSSMDVTTSDSSNTTTLMGSPSSSKAASSSPTSGMDSQTALDFWLGNNETLFGAVTGPSTPSTVNSPASSLQFPPVSAGGAPAGVDPSNISTNQALLDCLNDPQQLDSLLTTLFPGGTMPSITPDNILSIFPNNNSSITQQQALADAQKTPTPASTNKPMNDIPAAKKASNISNNHIATTLVNNDSTAMDVETPSVNKKATTTTAATRKTSVSSKAPQAKQTFKSSTDNVSSKENDDELDGIDIKSLSSKERRQLRNKISARNFRVRRKEYIGNLEGQVKQYQDENKKLTSELSRVKGENVQLRDELQLLRKQLESLSLSIPSSSKQGLKTIASRSTASASAETSRPTSPIVRFRPNKDVPPNGNTSKSGSSQWSASKNTVITVQTVLVPDTSATAAAVIASSIEPATAAPTTSNFRSATQPSSPYPHGLDQLLGRTSIQVPSFETMAIFYSALIDIVSTQCALESTSFAAAPPSPLVPVFA</sequence>
<feature type="compositionally biased region" description="Low complexity" evidence="6">
    <location>
        <begin position="211"/>
        <end position="232"/>
    </location>
</feature>
<keyword evidence="9" id="KW-1185">Reference proteome</keyword>
<feature type="region of interest" description="Disordered" evidence="6">
    <location>
        <begin position="157"/>
        <end position="176"/>
    </location>
</feature>
<feature type="region of interest" description="Disordered" evidence="6">
    <location>
        <begin position="341"/>
        <end position="391"/>
    </location>
</feature>
<dbReference type="AlphaFoldDB" id="A0A9W8DRC2"/>
<dbReference type="InterPro" id="IPR004827">
    <property type="entry name" value="bZIP"/>
</dbReference>
<evidence type="ECO:0000259" key="7">
    <source>
        <dbReference type="PROSITE" id="PS50217"/>
    </source>
</evidence>
<gene>
    <name evidence="8" type="ORF">H4219_001857</name>
</gene>
<dbReference type="Pfam" id="PF00170">
    <property type="entry name" value="bZIP_1"/>
    <property type="match status" value="1"/>
</dbReference>
<evidence type="ECO:0000256" key="5">
    <source>
        <dbReference type="SAM" id="Coils"/>
    </source>
</evidence>
<comment type="caution">
    <text evidence="8">The sequence shown here is derived from an EMBL/GenBank/DDBJ whole genome shotgun (WGS) entry which is preliminary data.</text>
</comment>
<comment type="subcellular location">
    <subcellularLocation>
        <location evidence="1">Nucleus</location>
    </subcellularLocation>
</comment>
<dbReference type="GO" id="GO:0003700">
    <property type="term" value="F:DNA-binding transcription factor activity"/>
    <property type="evidence" value="ECO:0007669"/>
    <property type="project" value="InterPro"/>
</dbReference>
<dbReference type="PANTHER" id="PTHR19304">
    <property type="entry name" value="CYCLIC-AMP RESPONSE ELEMENT BINDING PROTEIN"/>
    <property type="match status" value="1"/>
</dbReference>
<dbReference type="SUPFAM" id="SSF57959">
    <property type="entry name" value="Leucine zipper domain"/>
    <property type="match status" value="1"/>
</dbReference>
<reference evidence="8" key="1">
    <citation type="submission" date="2022-07" db="EMBL/GenBank/DDBJ databases">
        <title>Phylogenomic reconstructions and comparative analyses of Kickxellomycotina fungi.</title>
        <authorList>
            <person name="Reynolds N.K."/>
            <person name="Stajich J.E."/>
            <person name="Barry K."/>
            <person name="Grigoriev I.V."/>
            <person name="Crous P."/>
            <person name="Smith M.E."/>
        </authorList>
    </citation>
    <scope>NUCLEOTIDE SEQUENCE</scope>
    <source>
        <strain evidence="8">NBRC 100468</strain>
    </source>
</reference>
<feature type="compositionally biased region" description="Low complexity" evidence="6">
    <location>
        <begin position="341"/>
        <end position="366"/>
    </location>
</feature>